<dbReference type="NCBIfam" id="TIGR01569">
    <property type="entry name" value="A_tha_TIGR01569"/>
    <property type="match status" value="1"/>
</dbReference>
<reference evidence="10 11" key="1">
    <citation type="journal article" date="2014" name="PLoS ONE">
        <title>Global Analysis of Gene Expression Profiles in Physic Nut (Jatropha curcas L.) Seedlings Exposed to Salt Stress.</title>
        <authorList>
            <person name="Zhang L."/>
            <person name="Zhang C."/>
            <person name="Wu P."/>
            <person name="Chen Y."/>
            <person name="Li M."/>
            <person name="Jiang H."/>
            <person name="Wu G."/>
        </authorList>
    </citation>
    <scope>NUCLEOTIDE SEQUENCE [LARGE SCALE GENOMIC DNA]</scope>
    <source>
        <strain evidence="11">cv. GZQX0401</strain>
        <tissue evidence="10">Young leaves</tissue>
    </source>
</reference>
<dbReference type="PANTHER" id="PTHR36488">
    <property type="entry name" value="CASP-LIKE PROTEIN 1U1"/>
    <property type="match status" value="1"/>
</dbReference>
<feature type="domain" description="Casparian strip membrane protein" evidence="9">
    <location>
        <begin position="18"/>
        <end position="167"/>
    </location>
</feature>
<dbReference type="AlphaFoldDB" id="A0A067L7E4"/>
<gene>
    <name evidence="10" type="ORF">JCGZ_02017</name>
</gene>
<dbReference type="GO" id="GO:0005886">
    <property type="term" value="C:plasma membrane"/>
    <property type="evidence" value="ECO:0007669"/>
    <property type="project" value="UniProtKB-SubCell"/>
</dbReference>
<dbReference type="InterPro" id="IPR044173">
    <property type="entry name" value="CASPL"/>
</dbReference>
<feature type="transmembrane region" description="Helical" evidence="8">
    <location>
        <begin position="155"/>
        <end position="177"/>
    </location>
</feature>
<evidence type="ECO:0000256" key="8">
    <source>
        <dbReference type="RuleBase" id="RU361233"/>
    </source>
</evidence>
<dbReference type="KEGG" id="jcu:105631822"/>
<feature type="transmembrane region" description="Helical" evidence="8">
    <location>
        <begin position="109"/>
        <end position="132"/>
    </location>
</feature>
<protein>
    <recommendedName>
        <fullName evidence="8">CASP-like protein</fullName>
    </recommendedName>
</protein>
<dbReference type="OrthoDB" id="1898688at2759"/>
<dbReference type="InterPro" id="IPR006459">
    <property type="entry name" value="CASP/CASPL"/>
</dbReference>
<organism evidence="10 11">
    <name type="scientific">Jatropha curcas</name>
    <name type="common">Barbados nut</name>
    <dbReference type="NCBI Taxonomy" id="180498"/>
    <lineage>
        <taxon>Eukaryota</taxon>
        <taxon>Viridiplantae</taxon>
        <taxon>Streptophyta</taxon>
        <taxon>Embryophyta</taxon>
        <taxon>Tracheophyta</taxon>
        <taxon>Spermatophyta</taxon>
        <taxon>Magnoliopsida</taxon>
        <taxon>eudicotyledons</taxon>
        <taxon>Gunneridae</taxon>
        <taxon>Pentapetalae</taxon>
        <taxon>rosids</taxon>
        <taxon>fabids</taxon>
        <taxon>Malpighiales</taxon>
        <taxon>Euphorbiaceae</taxon>
        <taxon>Crotonoideae</taxon>
        <taxon>Jatropheae</taxon>
        <taxon>Jatropha</taxon>
    </lineage>
</organism>
<evidence type="ECO:0000256" key="7">
    <source>
        <dbReference type="ARBA" id="ARBA00023136"/>
    </source>
</evidence>
<feature type="transmembrane region" description="Helical" evidence="8">
    <location>
        <begin position="21"/>
        <end position="42"/>
    </location>
</feature>
<dbReference type="InterPro" id="IPR006702">
    <property type="entry name" value="CASP_dom"/>
</dbReference>
<keyword evidence="5 8" id="KW-0812">Transmembrane</keyword>
<name>A0A067L7E4_JATCU</name>
<dbReference type="Pfam" id="PF04535">
    <property type="entry name" value="CASP_dom"/>
    <property type="match status" value="1"/>
</dbReference>
<evidence type="ECO:0000313" key="11">
    <source>
        <dbReference type="Proteomes" id="UP000027138"/>
    </source>
</evidence>
<evidence type="ECO:0000256" key="5">
    <source>
        <dbReference type="ARBA" id="ARBA00022692"/>
    </source>
</evidence>
<keyword evidence="4 8" id="KW-1003">Cell membrane</keyword>
<evidence type="ECO:0000259" key="9">
    <source>
        <dbReference type="Pfam" id="PF04535"/>
    </source>
</evidence>
<dbReference type="Proteomes" id="UP000027138">
    <property type="component" value="Unassembled WGS sequence"/>
</dbReference>
<accession>A0A067L7E4</accession>
<dbReference type="PANTHER" id="PTHR36488:SF8">
    <property type="entry name" value="CASP-LIKE PROTEIN 1U1"/>
    <property type="match status" value="1"/>
</dbReference>
<evidence type="ECO:0000256" key="4">
    <source>
        <dbReference type="ARBA" id="ARBA00022475"/>
    </source>
</evidence>
<evidence type="ECO:0000256" key="1">
    <source>
        <dbReference type="ARBA" id="ARBA00004651"/>
    </source>
</evidence>
<comment type="subunit">
    <text evidence="3 8">Homodimer and heterodimers.</text>
</comment>
<keyword evidence="6 8" id="KW-1133">Transmembrane helix</keyword>
<feature type="transmembrane region" description="Helical" evidence="8">
    <location>
        <begin position="73"/>
        <end position="97"/>
    </location>
</feature>
<keyword evidence="11" id="KW-1185">Reference proteome</keyword>
<evidence type="ECO:0000256" key="6">
    <source>
        <dbReference type="ARBA" id="ARBA00022989"/>
    </source>
</evidence>
<dbReference type="STRING" id="180498.A0A067L7E4"/>
<evidence type="ECO:0000256" key="3">
    <source>
        <dbReference type="ARBA" id="ARBA00011489"/>
    </source>
</evidence>
<dbReference type="EMBL" id="KK914334">
    <property type="protein sequence ID" value="KDP40019.1"/>
    <property type="molecule type" value="Genomic_DNA"/>
</dbReference>
<sequence length="184" mass="19705">MDGVERGIKERGGERTTSTTTFLFLRAVALVLTLAAAIVLGVNKQSEVVPIKLVDSLPPLNIPVTAKWHHLSAFVFFVVSNAIACSYAAISLLLCFCGKKSMGAIIITLDLLMVALLFSSIGATTAIGLMGYKGNSHVRWNKVCNVFGRFCNQGVAAIVLSLIAAIAFLLLVMLRALSLHKKSK</sequence>
<comment type="similarity">
    <text evidence="2 8">Belongs to the Casparian strip membrane proteins (CASP) family.</text>
</comment>
<keyword evidence="7 8" id="KW-0472">Membrane</keyword>
<evidence type="ECO:0000256" key="2">
    <source>
        <dbReference type="ARBA" id="ARBA00007651"/>
    </source>
</evidence>
<comment type="subcellular location">
    <subcellularLocation>
        <location evidence="1 8">Cell membrane</location>
        <topology evidence="1 8">Multi-pass membrane protein</topology>
    </subcellularLocation>
</comment>
<proteinExistence type="inferred from homology"/>
<evidence type="ECO:0000313" key="10">
    <source>
        <dbReference type="EMBL" id="KDP40019.1"/>
    </source>
</evidence>